<comment type="subcellular location">
    <subcellularLocation>
        <location evidence="9">Cell membrane</location>
        <topology evidence="9">Lipid-anchor</topology>
    </subcellularLocation>
    <subcellularLocation>
        <location evidence="1">Membrane</location>
    </subcellularLocation>
</comment>
<evidence type="ECO:0000256" key="3">
    <source>
        <dbReference type="ARBA" id="ARBA00022452"/>
    </source>
</evidence>
<dbReference type="PROSITE" id="PS51257">
    <property type="entry name" value="PROKAR_LIPOPROTEIN"/>
    <property type="match status" value="1"/>
</dbReference>
<comment type="caution">
    <text evidence="11">The sequence shown here is derived from an EMBL/GenBank/DDBJ whole genome shotgun (WGS) entry which is preliminary data.</text>
</comment>
<keyword evidence="4 9" id="KW-0812">Transmembrane</keyword>
<dbReference type="AlphaFoldDB" id="A0A261VJQ3"/>
<dbReference type="Gene3D" id="2.20.200.10">
    <property type="entry name" value="Outer membrane efflux proteins (OEP)"/>
    <property type="match status" value="1"/>
</dbReference>
<name>A0A261VJQ3_9BORD</name>
<keyword evidence="6 9" id="KW-0472">Membrane</keyword>
<feature type="chain" id="PRO_5011832309" description="Multidrug transporter" evidence="9">
    <location>
        <begin position="20"/>
        <end position="471"/>
    </location>
</feature>
<reference evidence="12" key="1">
    <citation type="submission" date="2017-05" db="EMBL/GenBank/DDBJ databases">
        <title>Complete and WGS of Bordetella genogroups.</title>
        <authorList>
            <person name="Spilker T."/>
            <person name="Lipuma J."/>
        </authorList>
    </citation>
    <scope>NUCLEOTIDE SEQUENCE [LARGE SCALE GENOMIC DNA]</scope>
    <source>
        <strain evidence="12">AU6712</strain>
    </source>
</reference>
<keyword evidence="10" id="KW-0175">Coiled coil</keyword>
<keyword evidence="5 9" id="KW-0732">Signal</keyword>
<dbReference type="EMBL" id="NEVU01000002">
    <property type="protein sequence ID" value="OZI74366.1"/>
    <property type="molecule type" value="Genomic_DNA"/>
</dbReference>
<protein>
    <recommendedName>
        <fullName evidence="13">Multidrug transporter</fullName>
    </recommendedName>
</protein>
<evidence type="ECO:0000256" key="10">
    <source>
        <dbReference type="SAM" id="Coils"/>
    </source>
</evidence>
<evidence type="ECO:0000313" key="11">
    <source>
        <dbReference type="EMBL" id="OZI74366.1"/>
    </source>
</evidence>
<dbReference type="Pfam" id="PF02321">
    <property type="entry name" value="OEP"/>
    <property type="match status" value="2"/>
</dbReference>
<dbReference type="Proteomes" id="UP000216429">
    <property type="component" value="Unassembled WGS sequence"/>
</dbReference>
<feature type="signal peptide" evidence="9">
    <location>
        <begin position="1"/>
        <end position="19"/>
    </location>
</feature>
<keyword evidence="12" id="KW-1185">Reference proteome</keyword>
<evidence type="ECO:0000256" key="6">
    <source>
        <dbReference type="ARBA" id="ARBA00023136"/>
    </source>
</evidence>
<dbReference type="RefSeq" id="WP_094811946.1">
    <property type="nucleotide sequence ID" value="NZ_NEVU01000002.1"/>
</dbReference>
<dbReference type="OrthoDB" id="9770517at2"/>
<evidence type="ECO:0000256" key="5">
    <source>
        <dbReference type="ARBA" id="ARBA00022729"/>
    </source>
</evidence>
<keyword evidence="7 9" id="KW-0564">Palmitate</keyword>
<evidence type="ECO:0000256" key="9">
    <source>
        <dbReference type="RuleBase" id="RU362097"/>
    </source>
</evidence>
<dbReference type="PANTHER" id="PTHR30203:SF20">
    <property type="entry name" value="MULTIDRUG RESISTANCE OUTER MEMBRANE PROTEIN MDTP-RELATED"/>
    <property type="match status" value="1"/>
</dbReference>
<evidence type="ECO:0000256" key="2">
    <source>
        <dbReference type="ARBA" id="ARBA00007613"/>
    </source>
</evidence>
<evidence type="ECO:0000256" key="1">
    <source>
        <dbReference type="ARBA" id="ARBA00004370"/>
    </source>
</evidence>
<comment type="similarity">
    <text evidence="2 9">Belongs to the outer membrane factor (OMF) (TC 1.B.17) family.</text>
</comment>
<dbReference type="InterPro" id="IPR003423">
    <property type="entry name" value="OMP_efflux"/>
</dbReference>
<dbReference type="NCBIfam" id="TIGR01845">
    <property type="entry name" value="outer_NodT"/>
    <property type="match status" value="1"/>
</dbReference>
<keyword evidence="8 9" id="KW-0449">Lipoprotein</keyword>
<dbReference type="GO" id="GO:0015562">
    <property type="term" value="F:efflux transmembrane transporter activity"/>
    <property type="evidence" value="ECO:0007669"/>
    <property type="project" value="InterPro"/>
</dbReference>
<dbReference type="PANTHER" id="PTHR30203">
    <property type="entry name" value="OUTER MEMBRANE CATION EFFLUX PROTEIN"/>
    <property type="match status" value="1"/>
</dbReference>
<dbReference type="GO" id="GO:0005886">
    <property type="term" value="C:plasma membrane"/>
    <property type="evidence" value="ECO:0007669"/>
    <property type="project" value="UniProtKB-SubCell"/>
</dbReference>
<dbReference type="Gene3D" id="1.20.1600.10">
    <property type="entry name" value="Outer membrane efflux proteins (OEP)"/>
    <property type="match status" value="1"/>
</dbReference>
<feature type="coiled-coil region" evidence="10">
    <location>
        <begin position="222"/>
        <end position="249"/>
    </location>
</feature>
<evidence type="ECO:0000256" key="4">
    <source>
        <dbReference type="ARBA" id="ARBA00022692"/>
    </source>
</evidence>
<evidence type="ECO:0000256" key="8">
    <source>
        <dbReference type="ARBA" id="ARBA00023288"/>
    </source>
</evidence>
<organism evidence="11 12">
    <name type="scientific">Bordetella genomosp. 12</name>
    <dbReference type="NCBI Taxonomy" id="463035"/>
    <lineage>
        <taxon>Bacteria</taxon>
        <taxon>Pseudomonadati</taxon>
        <taxon>Pseudomonadota</taxon>
        <taxon>Betaproteobacteria</taxon>
        <taxon>Burkholderiales</taxon>
        <taxon>Alcaligenaceae</taxon>
        <taxon>Bordetella</taxon>
    </lineage>
</organism>
<proteinExistence type="inferred from homology"/>
<sequence>MKRLLSTALVLALAGCALMDPAPKPVAELEPAQLGLADTQTLWPTTQWWQRYGDPQLDRLVDAALQNNPTLTAAQARLAQANAAMAGARAPLMPRVDANYNLTREHLSGNYLYPSPLGGSVASDNRFALDFSYELDFWGKNRSRLQAAVSQRDAAEADAQAAHNMLARSVVRSYLNLQNAFAQRDVIKRVIAQRDDVWKLTQGRRQAGLDTEVEVKQAESAAAAARVDLTQVETTIAQLRNQLAALTASSPAQMQSVTAVALRAADGVLPQALPLELLGHRPDVVAARWRAEAARHRIDSAKAEFYPNVNIAAFAGFQALGTNLLFDRFSRTAGVGPAITLPIFHGGELNANLAGSRADADLAVSDYNQTVLTAVQQVGDALDALRLIDREKTERRQAHQAIEGAYDLAVRRYRSGLGNYLSVLLAQDGVLAQARLLTDLQYRAYQLDADLAYALGGGYAPAAGSSPSHTH</sequence>
<dbReference type="SUPFAM" id="SSF56954">
    <property type="entry name" value="Outer membrane efflux proteins (OEP)"/>
    <property type="match status" value="1"/>
</dbReference>
<gene>
    <name evidence="11" type="ORF">CAL22_07740</name>
</gene>
<keyword evidence="3 9" id="KW-1134">Transmembrane beta strand</keyword>
<accession>A0A261VJQ3</accession>
<dbReference type="InterPro" id="IPR010131">
    <property type="entry name" value="MdtP/NodT-like"/>
</dbReference>
<evidence type="ECO:0008006" key="13">
    <source>
        <dbReference type="Google" id="ProtNLM"/>
    </source>
</evidence>
<evidence type="ECO:0000313" key="12">
    <source>
        <dbReference type="Proteomes" id="UP000216429"/>
    </source>
</evidence>
<evidence type="ECO:0000256" key="7">
    <source>
        <dbReference type="ARBA" id="ARBA00023139"/>
    </source>
</evidence>